<accession>A0AAV6VN27</accession>
<comment type="caution">
    <text evidence="1">The sequence shown here is derived from an EMBL/GenBank/DDBJ whole genome shotgun (WGS) entry which is preliminary data.</text>
</comment>
<dbReference type="AlphaFoldDB" id="A0AAV6VN27"/>
<name>A0AAV6VN27_9ARAC</name>
<gene>
    <name evidence="1" type="ORF">JTE90_011294</name>
</gene>
<keyword evidence="2" id="KW-1185">Reference proteome</keyword>
<protein>
    <submittedName>
        <fullName evidence="1">Uncharacterized protein</fullName>
    </submittedName>
</protein>
<dbReference type="Proteomes" id="UP000827092">
    <property type="component" value="Unassembled WGS sequence"/>
</dbReference>
<evidence type="ECO:0000313" key="1">
    <source>
        <dbReference type="EMBL" id="KAG8197131.1"/>
    </source>
</evidence>
<organism evidence="1 2">
    <name type="scientific">Oedothorax gibbosus</name>
    <dbReference type="NCBI Taxonomy" id="931172"/>
    <lineage>
        <taxon>Eukaryota</taxon>
        <taxon>Metazoa</taxon>
        <taxon>Ecdysozoa</taxon>
        <taxon>Arthropoda</taxon>
        <taxon>Chelicerata</taxon>
        <taxon>Arachnida</taxon>
        <taxon>Araneae</taxon>
        <taxon>Araneomorphae</taxon>
        <taxon>Entelegynae</taxon>
        <taxon>Araneoidea</taxon>
        <taxon>Linyphiidae</taxon>
        <taxon>Erigoninae</taxon>
        <taxon>Oedothorax</taxon>
    </lineage>
</organism>
<proteinExistence type="predicted"/>
<reference evidence="1 2" key="1">
    <citation type="journal article" date="2022" name="Nat. Ecol. Evol.">
        <title>A masculinizing supergene underlies an exaggerated male reproductive morph in a spider.</title>
        <authorList>
            <person name="Hendrickx F."/>
            <person name="De Corte Z."/>
            <person name="Sonet G."/>
            <person name="Van Belleghem S.M."/>
            <person name="Kostlbacher S."/>
            <person name="Vangestel C."/>
        </authorList>
    </citation>
    <scope>NUCLEOTIDE SEQUENCE [LARGE SCALE GENOMIC DNA]</scope>
    <source>
        <strain evidence="1">W744_W776</strain>
    </source>
</reference>
<evidence type="ECO:0000313" key="2">
    <source>
        <dbReference type="Proteomes" id="UP000827092"/>
    </source>
</evidence>
<dbReference type="EMBL" id="JAFNEN010000058">
    <property type="protein sequence ID" value="KAG8197131.1"/>
    <property type="molecule type" value="Genomic_DNA"/>
</dbReference>
<sequence>MKETKVYFRSFLTTTLSQSVSARDHQGKVGESVVVKKGQGRDKLNPSTKKKTYQQLPKHLWHVLLLKGLTVSEAEYVPMLFGGLGLGHWHNLPTTRKDWDVFL</sequence>